<evidence type="ECO:0000256" key="3">
    <source>
        <dbReference type="ARBA" id="ARBA00023242"/>
    </source>
</evidence>
<feature type="region of interest" description="Disordered" evidence="4">
    <location>
        <begin position="1"/>
        <end position="25"/>
    </location>
</feature>
<feature type="domain" description="Nucleoporin Nup120/160 beta-propeller" evidence="6">
    <location>
        <begin position="294"/>
        <end position="536"/>
    </location>
</feature>
<evidence type="ECO:0000313" key="9">
    <source>
        <dbReference type="Proteomes" id="UP000838763"/>
    </source>
</evidence>
<dbReference type="InterPro" id="IPR021717">
    <property type="entry name" value="Nucleoporin_Nup160"/>
</dbReference>
<organism evidence="8 9">
    <name type="scientific">Parascedosporium putredinis</name>
    <dbReference type="NCBI Taxonomy" id="1442378"/>
    <lineage>
        <taxon>Eukaryota</taxon>
        <taxon>Fungi</taxon>
        <taxon>Dikarya</taxon>
        <taxon>Ascomycota</taxon>
        <taxon>Pezizomycotina</taxon>
        <taxon>Sordariomycetes</taxon>
        <taxon>Hypocreomycetidae</taxon>
        <taxon>Microascales</taxon>
        <taxon>Microascaceae</taxon>
        <taxon>Parascedosporium</taxon>
    </lineage>
</organism>
<feature type="region of interest" description="Disordered" evidence="4">
    <location>
        <begin position="677"/>
        <end position="697"/>
    </location>
</feature>
<dbReference type="InterPro" id="IPR059141">
    <property type="entry name" value="Beta-prop_Nup120_160"/>
</dbReference>
<dbReference type="InterPro" id="IPR013632">
    <property type="entry name" value="Rad51_C"/>
</dbReference>
<keyword evidence="3" id="KW-0539">Nucleus</keyword>
<reference evidence="8" key="1">
    <citation type="submission" date="2022-11" db="EMBL/GenBank/DDBJ databases">
        <authorList>
            <person name="Scott C."/>
            <person name="Bruce N."/>
        </authorList>
    </citation>
    <scope>NUCLEOTIDE SEQUENCE</scope>
</reference>
<keyword evidence="2" id="KW-0813">Transport</keyword>
<accession>A0A9P1MCW4</accession>
<dbReference type="InterPro" id="IPR056548">
    <property type="entry name" value="HEAT_Nup120"/>
</dbReference>
<evidence type="ECO:0000259" key="6">
    <source>
        <dbReference type="Pfam" id="PF11715"/>
    </source>
</evidence>
<dbReference type="Gene3D" id="3.40.50.300">
    <property type="entry name" value="P-loop containing nucleotide triphosphate hydrolases"/>
    <property type="match status" value="1"/>
</dbReference>
<proteinExistence type="predicted"/>
<dbReference type="SUPFAM" id="SSF47794">
    <property type="entry name" value="Rad51 N-terminal domain-like"/>
    <property type="match status" value="1"/>
</dbReference>
<gene>
    <name evidence="8" type="ORF">PPNO1_LOCUS6726</name>
</gene>
<name>A0A9P1MCW4_9PEZI</name>
<dbReference type="PANTHER" id="PTHR21286:SF0">
    <property type="entry name" value="NUCLEAR PORE COMPLEX PROTEIN NUP160"/>
    <property type="match status" value="1"/>
</dbReference>
<comment type="caution">
    <text evidence="8">The sequence shown here is derived from an EMBL/GenBank/DDBJ whole genome shotgun (WGS) entry which is preliminary data.</text>
</comment>
<feature type="domain" description="Rad51-like C-terminal" evidence="5">
    <location>
        <begin position="73"/>
        <end position="158"/>
    </location>
</feature>
<dbReference type="Pfam" id="PF08423">
    <property type="entry name" value="Rad51"/>
    <property type="match status" value="1"/>
</dbReference>
<comment type="subcellular location">
    <subcellularLocation>
        <location evidence="1">Nucleus</location>
    </subcellularLocation>
</comment>
<dbReference type="Proteomes" id="UP000838763">
    <property type="component" value="Unassembled WGS sequence"/>
</dbReference>
<sequence>MAEEGMYDDQNGEDTGMTGPGAPTPLTALEGLAGLTKRDIQLVMEGGFNTVESVAYTPRRVLEQIKGISEQKAAKILGEANRFGLSGEEVLDNVAYARAYNSDHQLQLLNQAASMITDFLGRGELSSRQTHLAKFMRTLQRLADEFGIAVVITNQLHGAKMESREAQRPTGNGGKDLDEETAFALKNLAPATSIFQRKSSTAPTSFLWRILDDGTVLSVRAIDVCKEQKALDATLVLNFNFSIPIQPLCVALAEPDDHDALFVYAVDQLNHLYSFALRPEMFSRRSSLDSSIGDANLVRLIETGPGRGLCVTFSPIGTGEFKFWKVVAKTDSDVLVDDAFPTEHFIPDAPSLSDAWTLADFSISEIADAKFHLWILWKNNTTYRVQRLCLGLTDMAESWQSGSEAVYFDSSPPTAETSGPCDPTDTTERWLDIILCPGRFTKSTLETALAIYERGLGKKSDSPSKGPLALPEAICSVLASTAALERGPSGGMDYEQFRSAGEIHWRRFYRLLMELDKRRSEAVSLIVDPNADTAWVRIQYLSDKAGFWRGVTEEDCGPVVESLGQNFSLVTLELYDQIIELVAPDDSTNRNIRYPLTDFGRRLVARTVQENLELHWRVCFSQLILLVHMEFEFEQEEDALHHRVDIGGVFRRLVAILRRLELLRWLSKTEISVPVRKDRIGPSSGSPAAQKRSSEESQTISALEGSVGHLLGLTDARREPLASSLTKIVTSLCSPDSDIELSPAHIQCFLIKRDRADLAAELIPFADQNPFSTYVQGRVFLALKDFSSAAVSFKKAATGLSVEDAGTDRHSVGLLDDSEWNLLFKGMAKYYCHVVSLFEKMRAYSYVVEFSRLALQFSSSAGSDSELMRTEMLSRQFNASVAISQFEVAHSALLSMSDHAMRQSSLRKLIDKMCESCHNIELTSLPFTGLTTAVDKILASRCQNSADMAHGVPYHQIHYSWRISRNDYRGAASVLLDRIRNLQAAGEGDKFVGEDILDTPVTRHYLLLINALSCVDPKQAWIFSDESDDTQSYNTSKKGKRKVVTLADVRKQYQDELDRIAAIQNDQFGFEADDAMQIL</sequence>
<evidence type="ECO:0000256" key="2">
    <source>
        <dbReference type="ARBA" id="ARBA00022448"/>
    </source>
</evidence>
<feature type="domain" description="Nucleoporin nup120-like HEAT repeat" evidence="7">
    <location>
        <begin position="746"/>
        <end position="915"/>
    </location>
</feature>
<dbReference type="Pfam" id="PF11715">
    <property type="entry name" value="Beta-prop_Nup120_160"/>
    <property type="match status" value="1"/>
</dbReference>
<evidence type="ECO:0000256" key="1">
    <source>
        <dbReference type="ARBA" id="ARBA00004123"/>
    </source>
</evidence>
<dbReference type="GO" id="GO:0005643">
    <property type="term" value="C:nuclear pore"/>
    <property type="evidence" value="ECO:0007669"/>
    <property type="project" value="TreeGrafter"/>
</dbReference>
<dbReference type="InterPro" id="IPR027417">
    <property type="entry name" value="P-loop_NTPase"/>
</dbReference>
<evidence type="ECO:0000259" key="5">
    <source>
        <dbReference type="Pfam" id="PF08423"/>
    </source>
</evidence>
<evidence type="ECO:0008006" key="10">
    <source>
        <dbReference type="Google" id="ProtNLM"/>
    </source>
</evidence>
<dbReference type="EMBL" id="CALLCH030000016">
    <property type="protein sequence ID" value="CAI4217106.1"/>
    <property type="molecule type" value="Genomic_DNA"/>
</dbReference>
<dbReference type="GO" id="GO:0000166">
    <property type="term" value="F:nucleotide binding"/>
    <property type="evidence" value="ECO:0007669"/>
    <property type="project" value="InterPro"/>
</dbReference>
<dbReference type="SUPFAM" id="SSF52540">
    <property type="entry name" value="P-loop containing nucleoside triphosphate hydrolases"/>
    <property type="match status" value="1"/>
</dbReference>
<protein>
    <recommendedName>
        <fullName evidence="10">DNA repair protein RAD51</fullName>
    </recommendedName>
</protein>
<dbReference type="OrthoDB" id="67716at2759"/>
<dbReference type="PANTHER" id="PTHR21286">
    <property type="entry name" value="NUCLEAR PORE COMPLEX PROTEIN NUP160"/>
    <property type="match status" value="1"/>
</dbReference>
<dbReference type="Pfam" id="PF23300">
    <property type="entry name" value="HEAT_Nup120"/>
    <property type="match status" value="1"/>
</dbReference>
<dbReference type="AlphaFoldDB" id="A0A9P1MCW4"/>
<dbReference type="GO" id="GO:0017056">
    <property type="term" value="F:structural constituent of nuclear pore"/>
    <property type="evidence" value="ECO:0007669"/>
    <property type="project" value="TreeGrafter"/>
</dbReference>
<keyword evidence="9" id="KW-1185">Reference proteome</keyword>
<feature type="compositionally biased region" description="Acidic residues" evidence="4">
    <location>
        <begin position="1"/>
        <end position="12"/>
    </location>
</feature>
<evidence type="ECO:0000313" key="8">
    <source>
        <dbReference type="EMBL" id="CAI4217106.1"/>
    </source>
</evidence>
<dbReference type="InterPro" id="IPR010995">
    <property type="entry name" value="DNA_repair_Rad51/TF_NusA_a-hlx"/>
</dbReference>
<evidence type="ECO:0000259" key="7">
    <source>
        <dbReference type="Pfam" id="PF23300"/>
    </source>
</evidence>
<evidence type="ECO:0000256" key="4">
    <source>
        <dbReference type="SAM" id="MobiDB-lite"/>
    </source>
</evidence>